<evidence type="ECO:0000313" key="2">
    <source>
        <dbReference type="EMBL" id="KAE8268327.1"/>
    </source>
</evidence>
<protein>
    <submittedName>
        <fullName evidence="2">Uncharacterized protein</fullName>
    </submittedName>
</protein>
<evidence type="ECO:0000256" key="1">
    <source>
        <dbReference type="SAM" id="MobiDB-lite"/>
    </source>
</evidence>
<reference evidence="2" key="1">
    <citation type="submission" date="2016-04" db="EMBL/GenBank/DDBJ databases">
        <authorList>
            <person name="Nguyen H.D."/>
            <person name="Samba Siva P."/>
            <person name="Cullis J."/>
            <person name="Levesque C.A."/>
            <person name="Hambleton S."/>
        </authorList>
    </citation>
    <scope>NUCLEOTIDE SEQUENCE</scope>
    <source>
        <strain evidence="2">DAOMC 236422</strain>
    </source>
</reference>
<gene>
    <name evidence="2" type="ORF">A4X09_0g4017</name>
</gene>
<sequence length="129" mass="14126">MVRSASAPKLPIATSQAIQPATPTMSPLAASYDPARVIPAANGEPRKYRVDGRPTPMVLTRPCGKCKGDHFNFEHAHLVPQVRTLEVYEDDNYPFEDQQGPSAYTATSAQQEEGMEENGTQEYKSSSVN</sequence>
<evidence type="ECO:0000313" key="3">
    <source>
        <dbReference type="Proteomes" id="UP000078113"/>
    </source>
</evidence>
<name>A0A8X7N6W5_9BASI</name>
<dbReference type="AlphaFoldDB" id="A0A8X7N6W5"/>
<dbReference type="EMBL" id="LWDG02000158">
    <property type="protein sequence ID" value="KAE8268327.1"/>
    <property type="molecule type" value="Genomic_DNA"/>
</dbReference>
<feature type="compositionally biased region" description="Polar residues" evidence="1">
    <location>
        <begin position="118"/>
        <end position="129"/>
    </location>
</feature>
<feature type="compositionally biased region" description="Polar residues" evidence="1">
    <location>
        <begin position="99"/>
        <end position="111"/>
    </location>
</feature>
<keyword evidence="3" id="KW-1185">Reference proteome</keyword>
<comment type="caution">
    <text evidence="2">The sequence shown here is derived from an EMBL/GenBank/DDBJ whole genome shotgun (WGS) entry which is preliminary data.</text>
</comment>
<organism evidence="2 3">
    <name type="scientific">Tilletia walkeri</name>
    <dbReference type="NCBI Taxonomy" id="117179"/>
    <lineage>
        <taxon>Eukaryota</taxon>
        <taxon>Fungi</taxon>
        <taxon>Dikarya</taxon>
        <taxon>Basidiomycota</taxon>
        <taxon>Ustilaginomycotina</taxon>
        <taxon>Exobasidiomycetes</taxon>
        <taxon>Tilletiales</taxon>
        <taxon>Tilletiaceae</taxon>
        <taxon>Tilletia</taxon>
    </lineage>
</organism>
<accession>A0A8X7N6W5</accession>
<dbReference type="Proteomes" id="UP000078113">
    <property type="component" value="Unassembled WGS sequence"/>
</dbReference>
<reference evidence="2" key="2">
    <citation type="journal article" date="2019" name="IMA Fungus">
        <title>Genome sequencing and comparison of five Tilletia species to identify candidate genes for the detection of regulated species infecting wheat.</title>
        <authorList>
            <person name="Nguyen H.D.T."/>
            <person name="Sultana T."/>
            <person name="Kesanakurti P."/>
            <person name="Hambleton S."/>
        </authorList>
    </citation>
    <scope>NUCLEOTIDE SEQUENCE</scope>
    <source>
        <strain evidence="2">DAOMC 236422</strain>
    </source>
</reference>
<feature type="region of interest" description="Disordered" evidence="1">
    <location>
        <begin position="91"/>
        <end position="129"/>
    </location>
</feature>
<proteinExistence type="predicted"/>